<reference evidence="7 8" key="1">
    <citation type="submission" date="2016-10" db="EMBL/GenBank/DDBJ databases">
        <authorList>
            <person name="de Groot N.N."/>
        </authorList>
    </citation>
    <scope>NUCLEOTIDE SEQUENCE [LARGE SCALE GENOMIC DNA]</scope>
    <source>
        <strain evidence="7 8">DSM 19012</strain>
    </source>
</reference>
<evidence type="ECO:0000256" key="3">
    <source>
        <dbReference type="ARBA" id="ARBA00022692"/>
    </source>
</evidence>
<feature type="domain" description="POTRA" evidence="6">
    <location>
        <begin position="101"/>
        <end position="150"/>
    </location>
</feature>
<dbReference type="Pfam" id="PF01103">
    <property type="entry name" value="Omp85"/>
    <property type="match status" value="1"/>
</dbReference>
<dbReference type="EMBL" id="FONA01000008">
    <property type="protein sequence ID" value="SFE21602.1"/>
    <property type="molecule type" value="Genomic_DNA"/>
</dbReference>
<dbReference type="eggNOG" id="COG4775">
    <property type="taxonomic scope" value="Bacteria"/>
</dbReference>
<dbReference type="InterPro" id="IPR039910">
    <property type="entry name" value="D15-like"/>
</dbReference>
<keyword evidence="2" id="KW-1134">Transmembrane beta strand</keyword>
<evidence type="ECO:0000313" key="8">
    <source>
        <dbReference type="Proteomes" id="UP000181976"/>
    </source>
</evidence>
<evidence type="ECO:0000256" key="1">
    <source>
        <dbReference type="ARBA" id="ARBA00004370"/>
    </source>
</evidence>
<feature type="domain" description="Bacterial surface antigen (D15)" evidence="5">
    <location>
        <begin position="276"/>
        <end position="566"/>
    </location>
</feature>
<gene>
    <name evidence="7" type="ORF">SAMN05444380_10877</name>
</gene>
<dbReference type="PANTHER" id="PTHR12815">
    <property type="entry name" value="SORTING AND ASSEMBLY MACHINERY SAMM50 PROTEIN FAMILY MEMBER"/>
    <property type="match status" value="1"/>
</dbReference>
<keyword evidence="8" id="KW-1185">Reference proteome</keyword>
<dbReference type="PANTHER" id="PTHR12815:SF18">
    <property type="entry name" value="SORTING AND ASSEMBLY MACHINERY COMPONENT 50 HOMOLOG"/>
    <property type="match status" value="1"/>
</dbReference>
<feature type="domain" description="POTRA" evidence="6">
    <location>
        <begin position="167"/>
        <end position="239"/>
    </location>
</feature>
<comment type="subcellular location">
    <subcellularLocation>
        <location evidence="1">Membrane</location>
    </subcellularLocation>
</comment>
<dbReference type="GO" id="GO:0019867">
    <property type="term" value="C:outer membrane"/>
    <property type="evidence" value="ECO:0007669"/>
    <property type="project" value="InterPro"/>
</dbReference>
<dbReference type="Gene3D" id="2.40.160.50">
    <property type="entry name" value="membrane protein fhac: a member of the omp85/tpsb transporter family"/>
    <property type="match status" value="1"/>
</dbReference>
<evidence type="ECO:0000313" key="7">
    <source>
        <dbReference type="EMBL" id="SFE21602.1"/>
    </source>
</evidence>
<sequence length="566" mass="64140">MDKIDFTNASWVGKTFFKKEPSYYSSDAWELNKARLVSFYQMNGFLQVKVELKNLKKISKNYRVDLTIAIDEGTPVIVRSVFFTGVKGTERDTVLLWEQFQQLKQELIVKEGSSFRDDAVRQDQKRITEWFASRGYAYVEVQPDISLSSDTLFASINWLIEKGPLCRFGEVTIVGNERVPLKAVEKQITFREGEIYNYKAISQSQKQVYGLGLFRIASFQTSLTNPPSDTLAVTVKTEEAPRLSTRVGVGYGLEEHFRTFLEMGYLSFPGKTMRTKFYAKHSGLEPYRFEAIITQPSIFGPNSSLEFNPSVRQRKEEGFESFLWGGDLSLYHNFGSRLTGSVSMFYERVDIEIASDFERSLEDMDQSTYSKNGFSVGMSFNNSMPKSEPALGWSLAVNAKVNGAIFNSPYPFFKYMFEGKRFQPVTNGVVLAMRLEAGNIIRFGESEATPVEERFFAGGSRSVRGWSRYMLGPLDDEGIPLGGNSLLEGSVEPRIKVVGPFSIVLFVDWGNVWSRESTFRLNEIHWSAGAGFRFATPIGPVGMDFARPVFDENSKWQIHLNVGHAF</sequence>
<dbReference type="InterPro" id="IPR000184">
    <property type="entry name" value="Bac_surfAg_D15"/>
</dbReference>
<accession>A0A1I1YQL2</accession>
<dbReference type="Pfam" id="PF07244">
    <property type="entry name" value="POTRA"/>
    <property type="match status" value="2"/>
</dbReference>
<dbReference type="InParanoid" id="A0A1I1YQL2"/>
<proteinExistence type="predicted"/>
<dbReference type="InterPro" id="IPR010827">
    <property type="entry name" value="BamA/TamA_POTRA"/>
</dbReference>
<evidence type="ECO:0000256" key="2">
    <source>
        <dbReference type="ARBA" id="ARBA00022452"/>
    </source>
</evidence>
<dbReference type="STRING" id="385682.SAMN05444380_10877"/>
<keyword evidence="3" id="KW-0812">Transmembrane</keyword>
<name>A0A1I1YQL2_9BACT</name>
<evidence type="ECO:0000259" key="5">
    <source>
        <dbReference type="Pfam" id="PF01103"/>
    </source>
</evidence>
<dbReference type="AlphaFoldDB" id="A0A1I1YQL2"/>
<dbReference type="Proteomes" id="UP000181976">
    <property type="component" value="Unassembled WGS sequence"/>
</dbReference>
<organism evidence="7 8">
    <name type="scientific">Thermophagus xiamenensis</name>
    <dbReference type="NCBI Taxonomy" id="385682"/>
    <lineage>
        <taxon>Bacteria</taxon>
        <taxon>Pseudomonadati</taxon>
        <taxon>Bacteroidota</taxon>
        <taxon>Bacteroidia</taxon>
        <taxon>Marinilabiliales</taxon>
        <taxon>Marinilabiliaceae</taxon>
        <taxon>Thermophagus</taxon>
    </lineage>
</organism>
<keyword evidence="4" id="KW-0472">Membrane</keyword>
<protein>
    <submittedName>
        <fullName evidence="7">Outer membrane protein insertion porin family</fullName>
    </submittedName>
</protein>
<dbReference type="FunCoup" id="A0A1I1YQL2">
    <property type="interactions" value="54"/>
</dbReference>
<evidence type="ECO:0000256" key="4">
    <source>
        <dbReference type="ARBA" id="ARBA00023136"/>
    </source>
</evidence>
<dbReference type="Gene3D" id="3.10.20.310">
    <property type="entry name" value="membrane protein fhac"/>
    <property type="match status" value="3"/>
</dbReference>
<evidence type="ECO:0000259" key="6">
    <source>
        <dbReference type="Pfam" id="PF07244"/>
    </source>
</evidence>